<organism evidence="2 3">
    <name type="scientific">Macrococcus equipercicus</name>
    <dbReference type="NCBI Taxonomy" id="69967"/>
    <lineage>
        <taxon>Bacteria</taxon>
        <taxon>Bacillati</taxon>
        <taxon>Bacillota</taxon>
        <taxon>Bacilli</taxon>
        <taxon>Bacillales</taxon>
        <taxon>Staphylococcaceae</taxon>
        <taxon>Macrococcus</taxon>
    </lineage>
</organism>
<dbReference type="InterPro" id="IPR018330">
    <property type="entry name" value="RecT_fam"/>
</dbReference>
<reference evidence="2" key="1">
    <citation type="submission" date="2021-04" db="EMBL/GenBank/DDBJ databases">
        <title>Complete Genome Sequences of Macrococcus spp. from dog and cattle.</title>
        <authorList>
            <person name="Schwendener S."/>
            <person name="Perreten V."/>
        </authorList>
    </citation>
    <scope>NUCLEOTIDE SEQUENCE</scope>
    <source>
        <strain evidence="2">Epi0143-OL</strain>
    </source>
</reference>
<feature type="region of interest" description="Disordered" evidence="1">
    <location>
        <begin position="283"/>
        <end position="307"/>
    </location>
</feature>
<protein>
    <submittedName>
        <fullName evidence="2">Recombinase RecT</fullName>
    </submittedName>
</protein>
<evidence type="ECO:0000313" key="3">
    <source>
        <dbReference type="Proteomes" id="UP001057381"/>
    </source>
</evidence>
<dbReference type="Proteomes" id="UP001057381">
    <property type="component" value="Chromosome"/>
</dbReference>
<sequence>MTNNQLQKVEKQLVAEKNVSDNVLNKVRVLESQGNLSLPRDYEASNALKQAWLKINETQDRNYKPALSVVTQESVANALLDMVTQGLNPAKSQCYFIVYKDKLTLQRSYHGNIMMLKRDAGAKDVVAQVIYEGDTFKQKLDGTGRIESISHEQDFFNIKKENIIGAYCTIVFDDDRQNYIEVMTMDQIKQAWMQSAMIKDEKALETSKTHNNFKEEMAKKTVINRAAKRYINSSTDENLQHVKQADERQRKEVFDAEVNEVANKEELDFDPEVVEAQYTDVTEFEEVTAGEPASAETYQTESEEDPF</sequence>
<dbReference type="KEGG" id="mequ:KFV11_05180"/>
<name>A0A9Q9BS75_9STAP</name>
<dbReference type="Pfam" id="PF03837">
    <property type="entry name" value="RecT"/>
    <property type="match status" value="1"/>
</dbReference>
<dbReference type="AlphaFoldDB" id="A0A9Q9BS75"/>
<evidence type="ECO:0000313" key="2">
    <source>
        <dbReference type="EMBL" id="UTH14746.1"/>
    </source>
</evidence>
<gene>
    <name evidence="2" type="ORF">KFV11_05180</name>
</gene>
<accession>A0A9Q9BS75</accession>
<dbReference type="EMBL" id="CP073809">
    <property type="protein sequence ID" value="UTH14746.1"/>
    <property type="molecule type" value="Genomic_DNA"/>
</dbReference>
<proteinExistence type="predicted"/>
<dbReference type="GO" id="GO:0006259">
    <property type="term" value="P:DNA metabolic process"/>
    <property type="evidence" value="ECO:0007669"/>
    <property type="project" value="InterPro"/>
</dbReference>
<evidence type="ECO:0000256" key="1">
    <source>
        <dbReference type="SAM" id="MobiDB-lite"/>
    </source>
</evidence>
<dbReference type="GO" id="GO:0003677">
    <property type="term" value="F:DNA binding"/>
    <property type="evidence" value="ECO:0007669"/>
    <property type="project" value="InterPro"/>
</dbReference>
<dbReference type="RefSeq" id="WP_254250522.1">
    <property type="nucleotide sequence ID" value="NZ_CP073809.1"/>
</dbReference>